<dbReference type="EMBL" id="DF820469">
    <property type="protein sequence ID" value="GAK59208.1"/>
    <property type="molecule type" value="Genomic_DNA"/>
</dbReference>
<feature type="domain" description="L-arabinose isomerase N-terminal" evidence="6">
    <location>
        <begin position="108"/>
        <end position="254"/>
    </location>
</feature>
<dbReference type="PANTHER" id="PTHR38464">
    <property type="entry name" value="L-ARABINOSE ISOMERASE"/>
    <property type="match status" value="1"/>
</dbReference>
<evidence type="ECO:0000259" key="7">
    <source>
        <dbReference type="Pfam" id="PF11762"/>
    </source>
</evidence>
<name>A0A081C3Q3_VECG1</name>
<evidence type="ECO:0000256" key="1">
    <source>
        <dbReference type="ARBA" id="ARBA00022723"/>
    </source>
</evidence>
<dbReference type="AlphaFoldDB" id="A0A081C3Q3"/>
<evidence type="ECO:0000256" key="3">
    <source>
        <dbReference type="ARBA" id="ARBA00023211"/>
    </source>
</evidence>
<organism evidence="9">
    <name type="scientific">Vecturithrix granuli</name>
    <dbReference type="NCBI Taxonomy" id="1499967"/>
    <lineage>
        <taxon>Bacteria</taxon>
        <taxon>Candidatus Moduliflexota</taxon>
        <taxon>Candidatus Vecturitrichia</taxon>
        <taxon>Candidatus Vecturitrichales</taxon>
        <taxon>Candidatus Vecturitrichaceae</taxon>
        <taxon>Candidatus Vecturithrix</taxon>
    </lineage>
</organism>
<dbReference type="InterPro" id="IPR009015">
    <property type="entry name" value="Fucose_isomerase_N/cen_sf"/>
</dbReference>
<evidence type="ECO:0000259" key="8">
    <source>
        <dbReference type="Pfam" id="PF24856"/>
    </source>
</evidence>
<feature type="domain" description="L-arabinose isomerase central" evidence="8">
    <location>
        <begin position="265"/>
        <end position="395"/>
    </location>
</feature>
<evidence type="ECO:0000313" key="9">
    <source>
        <dbReference type="EMBL" id="GAK59208.1"/>
    </source>
</evidence>
<dbReference type="GO" id="GO:0008733">
    <property type="term" value="F:L-arabinose isomerase activity"/>
    <property type="evidence" value="ECO:0007669"/>
    <property type="project" value="InterPro"/>
</dbReference>
<sequence>MNGRSPLPVADRRRNETTRRAISKNVAELEFLLILYSCSFTGNVMSGPFTRRNENQMYRETEVSRPYQWCAKLEFRATFSKEEKTMIEKRRPRIGLLGIMHGLYDEKQPEITENQEKFARDIVAHLKDVADVYFPGAAKSRDLIEKFMKEFHEKELDGVMIIMLLYSPGLRLVQALQRNYLPLMLANIQPLPSVTKNWNWSLLTTNQGIHGAQDTANMILRAGFKPAIITEDWKSKAFTSFVDDWARAARTAAELKRARIAIFGRMRGMGDIVGDDAAFFRKIGPEVNHESIGDVYRYMESATNEEIERQMAEDRKNFKLDPKLSEESHRYAVRLQLGFEKFLQEKNYDGFSPNFDVFKEDGRFKQIPMLGASNLLAKGYGYSAEGDTHTVTMTLAGHILIGNAHFTEMYSLDFEKDSALMSHMGEGNWKIARKDRPIKLIDRELEIGGLENPPTVVFSAQPGPATMVSLAPIAGENYRLIVAKGDVLDTEELSDVPMPYFHFRPDTGVRACMDAWLENGGTHHQVLFLGDHTRKWKMLCDILGIQYVKV</sequence>
<proteinExistence type="predicted"/>
<dbReference type="InterPro" id="IPR024664">
    <property type="entry name" value="Ara_Isoase_C"/>
</dbReference>
<keyword evidence="5" id="KW-0119">Carbohydrate metabolism</keyword>
<evidence type="ECO:0000313" key="10">
    <source>
        <dbReference type="Proteomes" id="UP000030661"/>
    </source>
</evidence>
<accession>A0A081C3Q3</accession>
<dbReference type="InterPro" id="IPR004216">
    <property type="entry name" value="Fuc/Ara_isomerase_C"/>
</dbReference>
<keyword evidence="10" id="KW-1185">Reference proteome</keyword>
<evidence type="ECO:0000256" key="5">
    <source>
        <dbReference type="ARBA" id="ARBA00023277"/>
    </source>
</evidence>
<feature type="domain" description="L-arabinose isomerase C-terminal" evidence="7">
    <location>
        <begin position="404"/>
        <end position="545"/>
    </location>
</feature>
<keyword evidence="2" id="KW-0054">Arabinose catabolism</keyword>
<dbReference type="InterPro" id="IPR003762">
    <property type="entry name" value="Lara_isomerase"/>
</dbReference>
<evidence type="ECO:0000256" key="2">
    <source>
        <dbReference type="ARBA" id="ARBA00022935"/>
    </source>
</evidence>
<dbReference type="HOGENOM" id="CLU_045663_0_0_0"/>
<dbReference type="GO" id="GO:0046872">
    <property type="term" value="F:metal ion binding"/>
    <property type="evidence" value="ECO:0007669"/>
    <property type="project" value="UniProtKB-KW"/>
</dbReference>
<evidence type="ECO:0000259" key="6">
    <source>
        <dbReference type="Pfam" id="PF02610"/>
    </source>
</evidence>
<dbReference type="PANTHER" id="PTHR38464:SF1">
    <property type="entry name" value="L-ARABINOSE ISOMERASE"/>
    <property type="match status" value="1"/>
</dbReference>
<dbReference type="Pfam" id="PF24856">
    <property type="entry name" value="AraA_central"/>
    <property type="match status" value="1"/>
</dbReference>
<dbReference type="Pfam" id="PF02610">
    <property type="entry name" value="AraA_N"/>
    <property type="match status" value="1"/>
</dbReference>
<dbReference type="InterPro" id="IPR055389">
    <property type="entry name" value="AraA_N"/>
</dbReference>
<keyword evidence="1" id="KW-0479">Metal-binding</keyword>
<protein>
    <submittedName>
        <fullName evidence="9">L-arabinose isomerase</fullName>
    </submittedName>
</protein>
<dbReference type="eggNOG" id="COG2160">
    <property type="taxonomic scope" value="Bacteria"/>
</dbReference>
<dbReference type="STRING" id="1499967.U27_06185"/>
<dbReference type="GO" id="GO:0005829">
    <property type="term" value="C:cytosol"/>
    <property type="evidence" value="ECO:0007669"/>
    <property type="project" value="TreeGrafter"/>
</dbReference>
<reference evidence="9" key="1">
    <citation type="journal article" date="2015" name="PeerJ">
        <title>First genomic representation of candidate bacterial phylum KSB3 points to enhanced environmental sensing as a trigger of wastewater bulking.</title>
        <authorList>
            <person name="Sekiguchi Y."/>
            <person name="Ohashi A."/>
            <person name="Parks D.H."/>
            <person name="Yamauchi T."/>
            <person name="Tyson G.W."/>
            <person name="Hugenholtz P."/>
        </authorList>
    </citation>
    <scope>NUCLEOTIDE SEQUENCE [LARGE SCALE GENOMIC DNA]</scope>
</reference>
<dbReference type="SUPFAM" id="SSF50443">
    <property type="entry name" value="FucI/AraA C-terminal domain-like"/>
    <property type="match status" value="1"/>
</dbReference>
<evidence type="ECO:0000256" key="4">
    <source>
        <dbReference type="ARBA" id="ARBA00023235"/>
    </source>
</evidence>
<dbReference type="InterPro" id="IPR038583">
    <property type="entry name" value="AraA_N_sf"/>
</dbReference>
<dbReference type="Pfam" id="PF11762">
    <property type="entry name" value="Arabinose_Iso_C"/>
    <property type="match status" value="1"/>
</dbReference>
<dbReference type="Proteomes" id="UP000030661">
    <property type="component" value="Unassembled WGS sequence"/>
</dbReference>
<dbReference type="InterPro" id="IPR055390">
    <property type="entry name" value="AraA_central"/>
</dbReference>
<dbReference type="SUPFAM" id="SSF53743">
    <property type="entry name" value="FucI/AraA N-terminal and middle domains"/>
    <property type="match status" value="1"/>
</dbReference>
<keyword evidence="4 9" id="KW-0413">Isomerase</keyword>
<dbReference type="GO" id="GO:0019569">
    <property type="term" value="P:L-arabinose catabolic process to D-xylulose 5-phosphate"/>
    <property type="evidence" value="ECO:0007669"/>
    <property type="project" value="TreeGrafter"/>
</dbReference>
<dbReference type="Gene3D" id="3.40.50.10940">
    <property type="match status" value="1"/>
</dbReference>
<keyword evidence="3" id="KW-0464">Manganese</keyword>
<gene>
    <name evidence="9" type="ORF">U27_06185</name>
</gene>
<dbReference type="CDD" id="cd00578">
    <property type="entry name" value="L-fuc_L-ara-isomerases"/>
    <property type="match status" value="1"/>
</dbReference>